<feature type="region of interest" description="Disordered" evidence="2">
    <location>
        <begin position="84"/>
        <end position="201"/>
    </location>
</feature>
<dbReference type="GO" id="GO:0004222">
    <property type="term" value="F:metalloendopeptidase activity"/>
    <property type="evidence" value="ECO:0007669"/>
    <property type="project" value="TreeGrafter"/>
</dbReference>
<organism evidence="4 5">
    <name type="scientific">Agrococcus carbonis</name>
    <dbReference type="NCBI Taxonomy" id="684552"/>
    <lineage>
        <taxon>Bacteria</taxon>
        <taxon>Bacillati</taxon>
        <taxon>Actinomycetota</taxon>
        <taxon>Actinomycetes</taxon>
        <taxon>Micrococcales</taxon>
        <taxon>Microbacteriaceae</taxon>
        <taxon>Agrococcus</taxon>
    </lineage>
</organism>
<dbReference type="PANTHER" id="PTHR21666">
    <property type="entry name" value="PEPTIDASE-RELATED"/>
    <property type="match status" value="1"/>
</dbReference>
<keyword evidence="1" id="KW-0732">Signal</keyword>
<proteinExistence type="predicted"/>
<dbReference type="CDD" id="cd12797">
    <property type="entry name" value="M23_peptidase"/>
    <property type="match status" value="1"/>
</dbReference>
<dbReference type="Gene3D" id="2.70.70.10">
    <property type="entry name" value="Glucose Permease (Domain IIA)"/>
    <property type="match status" value="1"/>
</dbReference>
<dbReference type="EMBL" id="LT629734">
    <property type="protein sequence ID" value="SDR65071.1"/>
    <property type="molecule type" value="Genomic_DNA"/>
</dbReference>
<feature type="region of interest" description="Disordered" evidence="2">
    <location>
        <begin position="367"/>
        <end position="397"/>
    </location>
</feature>
<dbReference type="PANTHER" id="PTHR21666:SF289">
    <property type="entry name" value="L-ALA--D-GLU ENDOPEPTIDASE"/>
    <property type="match status" value="1"/>
</dbReference>
<dbReference type="SUPFAM" id="SSF51261">
    <property type="entry name" value="Duplicated hybrid motif"/>
    <property type="match status" value="1"/>
</dbReference>
<feature type="domain" description="M23ase beta-sheet core" evidence="3">
    <location>
        <begin position="242"/>
        <end position="338"/>
    </location>
</feature>
<evidence type="ECO:0000313" key="4">
    <source>
        <dbReference type="EMBL" id="SDR65071.1"/>
    </source>
</evidence>
<protein>
    <submittedName>
        <fullName evidence="4">Peptidase family M23</fullName>
    </submittedName>
</protein>
<dbReference type="STRING" id="684552.SAMN04489719_0003"/>
<evidence type="ECO:0000259" key="3">
    <source>
        <dbReference type="Pfam" id="PF01551"/>
    </source>
</evidence>
<dbReference type="Pfam" id="PF01551">
    <property type="entry name" value="Peptidase_M23"/>
    <property type="match status" value="1"/>
</dbReference>
<keyword evidence="5" id="KW-1185">Reference proteome</keyword>
<dbReference type="Proteomes" id="UP000199649">
    <property type="component" value="Chromosome I"/>
</dbReference>
<feature type="region of interest" description="Disordered" evidence="2">
    <location>
        <begin position="1"/>
        <end position="65"/>
    </location>
</feature>
<evidence type="ECO:0000256" key="2">
    <source>
        <dbReference type="SAM" id="MobiDB-lite"/>
    </source>
</evidence>
<evidence type="ECO:0000313" key="5">
    <source>
        <dbReference type="Proteomes" id="UP000199649"/>
    </source>
</evidence>
<accession>A0A1H1KRT0</accession>
<dbReference type="AlphaFoldDB" id="A0A1H1KRT0"/>
<reference evidence="5" key="1">
    <citation type="submission" date="2016-10" db="EMBL/GenBank/DDBJ databases">
        <authorList>
            <person name="Varghese N."/>
            <person name="Submissions S."/>
        </authorList>
    </citation>
    <scope>NUCLEOTIDE SEQUENCE [LARGE SCALE GENOMIC DNA]</scope>
    <source>
        <strain evidence="5">DSM 22965</strain>
    </source>
</reference>
<dbReference type="InterPro" id="IPR050570">
    <property type="entry name" value="Cell_wall_metabolism_enzyme"/>
</dbReference>
<dbReference type="InterPro" id="IPR016047">
    <property type="entry name" value="M23ase_b-sheet_dom"/>
</dbReference>
<sequence>MLLRRSRRPRRKLALARVPPWRRARHRSTRAAAPSAKPPRARRAPSLSGWPSRRAHLRTSSSTPRRWAMAASMFPPFGPLAYRRSGPPLLPRPRAHPTRRPDASAESRGRRPPVPPCCSSARSSSSRPCPLKRCNCPPSQTRGRADRTGCASAGSRHRGGDDPLRPRRDRRQRPPRSGADVARGTSRSPGGRGQGARGTYYGGSPAFPNAWSMLETDYVQTPFPQISQLPISSGFGYRPGGMHGGTDIPLPPGQEIRPIANGVVSAVWQGNNPGGGGYAVFVDHNINGQFVQSWYPHMQAGSIRVEVGQVVDVSTVVGQVGSTGRSTGPHLHLEFEEQRLCVLRPPALVADPRNAARDPLARVGSAGLGARAALDREDDPRGQDDGRDPSGDQQRQVASLCRLVLSTRIRRRDSLRRAR</sequence>
<feature type="compositionally biased region" description="Basic and acidic residues" evidence="2">
    <location>
        <begin position="99"/>
        <end position="109"/>
    </location>
</feature>
<name>A0A1H1KRT0_9MICO</name>
<feature type="compositionally biased region" description="Basic and acidic residues" evidence="2">
    <location>
        <begin position="373"/>
        <end position="390"/>
    </location>
</feature>
<dbReference type="InterPro" id="IPR011055">
    <property type="entry name" value="Dup_hybrid_motif"/>
</dbReference>
<evidence type="ECO:0000256" key="1">
    <source>
        <dbReference type="ARBA" id="ARBA00022729"/>
    </source>
</evidence>
<gene>
    <name evidence="4" type="ORF">SAMN04489719_0003</name>
</gene>
<feature type="compositionally biased region" description="Basic residues" evidence="2">
    <location>
        <begin position="1"/>
        <end position="29"/>
    </location>
</feature>
<feature type="compositionally biased region" description="Low complexity" evidence="2">
    <location>
        <begin position="117"/>
        <end position="129"/>
    </location>
</feature>